<evidence type="ECO:0000313" key="2">
    <source>
        <dbReference type="Proteomes" id="UP000184546"/>
    </source>
</evidence>
<accession>A0A1L9WQV7</accession>
<dbReference type="RefSeq" id="XP_020054767.1">
    <property type="nucleotide sequence ID" value="XM_020196511.1"/>
</dbReference>
<dbReference type="Proteomes" id="UP000184546">
    <property type="component" value="Unassembled WGS sequence"/>
</dbReference>
<reference evidence="2" key="1">
    <citation type="journal article" date="2017" name="Genome Biol.">
        <title>Comparative genomics reveals high biological diversity and specific adaptations in the industrially and medically important fungal genus Aspergillus.</title>
        <authorList>
            <person name="de Vries R.P."/>
            <person name="Riley R."/>
            <person name="Wiebenga A."/>
            <person name="Aguilar-Osorio G."/>
            <person name="Amillis S."/>
            <person name="Uchima C.A."/>
            <person name="Anderluh G."/>
            <person name="Asadollahi M."/>
            <person name="Askin M."/>
            <person name="Barry K."/>
            <person name="Battaglia E."/>
            <person name="Bayram O."/>
            <person name="Benocci T."/>
            <person name="Braus-Stromeyer S.A."/>
            <person name="Caldana C."/>
            <person name="Canovas D."/>
            <person name="Cerqueira G.C."/>
            <person name="Chen F."/>
            <person name="Chen W."/>
            <person name="Choi C."/>
            <person name="Clum A."/>
            <person name="Dos Santos R.A."/>
            <person name="Damasio A.R."/>
            <person name="Diallinas G."/>
            <person name="Emri T."/>
            <person name="Fekete E."/>
            <person name="Flipphi M."/>
            <person name="Freyberg S."/>
            <person name="Gallo A."/>
            <person name="Gournas C."/>
            <person name="Habgood R."/>
            <person name="Hainaut M."/>
            <person name="Harispe M.L."/>
            <person name="Henrissat B."/>
            <person name="Hilden K.S."/>
            <person name="Hope R."/>
            <person name="Hossain A."/>
            <person name="Karabika E."/>
            <person name="Karaffa L."/>
            <person name="Karanyi Z."/>
            <person name="Krasevec N."/>
            <person name="Kuo A."/>
            <person name="Kusch H."/>
            <person name="LaButti K."/>
            <person name="Lagendijk E.L."/>
            <person name="Lapidus A."/>
            <person name="Levasseur A."/>
            <person name="Lindquist E."/>
            <person name="Lipzen A."/>
            <person name="Logrieco A.F."/>
            <person name="MacCabe A."/>
            <person name="Maekelae M.R."/>
            <person name="Malavazi I."/>
            <person name="Melin P."/>
            <person name="Meyer V."/>
            <person name="Mielnichuk N."/>
            <person name="Miskei M."/>
            <person name="Molnar A.P."/>
            <person name="Mule G."/>
            <person name="Ngan C.Y."/>
            <person name="Orejas M."/>
            <person name="Orosz E."/>
            <person name="Ouedraogo J.P."/>
            <person name="Overkamp K.M."/>
            <person name="Park H.-S."/>
            <person name="Perrone G."/>
            <person name="Piumi F."/>
            <person name="Punt P.J."/>
            <person name="Ram A.F."/>
            <person name="Ramon A."/>
            <person name="Rauscher S."/>
            <person name="Record E."/>
            <person name="Riano-Pachon D.M."/>
            <person name="Robert V."/>
            <person name="Roehrig J."/>
            <person name="Ruller R."/>
            <person name="Salamov A."/>
            <person name="Salih N.S."/>
            <person name="Samson R.A."/>
            <person name="Sandor E."/>
            <person name="Sanguinetti M."/>
            <person name="Schuetze T."/>
            <person name="Sepcic K."/>
            <person name="Shelest E."/>
            <person name="Sherlock G."/>
            <person name="Sophianopoulou V."/>
            <person name="Squina F.M."/>
            <person name="Sun H."/>
            <person name="Susca A."/>
            <person name="Todd R.B."/>
            <person name="Tsang A."/>
            <person name="Unkles S.E."/>
            <person name="van de Wiele N."/>
            <person name="van Rossen-Uffink D."/>
            <person name="Oliveira J.V."/>
            <person name="Vesth T.C."/>
            <person name="Visser J."/>
            <person name="Yu J.-H."/>
            <person name="Zhou M."/>
            <person name="Andersen M.R."/>
            <person name="Archer D.B."/>
            <person name="Baker S.E."/>
            <person name="Benoit I."/>
            <person name="Brakhage A.A."/>
            <person name="Braus G.H."/>
            <person name="Fischer R."/>
            <person name="Frisvad J.C."/>
            <person name="Goldman G.H."/>
            <person name="Houbraken J."/>
            <person name="Oakley B."/>
            <person name="Pocsi I."/>
            <person name="Scazzocchio C."/>
            <person name="Seiboth B."/>
            <person name="vanKuyk P.A."/>
            <person name="Wortman J."/>
            <person name="Dyer P.S."/>
            <person name="Grigoriev I.V."/>
        </authorList>
    </citation>
    <scope>NUCLEOTIDE SEQUENCE [LARGE SCALE GENOMIC DNA]</scope>
    <source>
        <strain evidence="2">ATCC 16872 / CBS 172.66 / WB 5094</strain>
    </source>
</reference>
<dbReference type="VEuPathDB" id="FungiDB:ASPACDRAFT_122236"/>
<dbReference type="OMA" id="IGDPLHN"/>
<protein>
    <submittedName>
        <fullName evidence="1">Uncharacterized protein</fullName>
    </submittedName>
</protein>
<dbReference type="EMBL" id="KV878980">
    <property type="protein sequence ID" value="OJJ98427.1"/>
    <property type="molecule type" value="Genomic_DNA"/>
</dbReference>
<organism evidence="1 2">
    <name type="scientific">Aspergillus aculeatus (strain ATCC 16872 / CBS 172.66 / WB 5094)</name>
    <dbReference type="NCBI Taxonomy" id="690307"/>
    <lineage>
        <taxon>Eukaryota</taxon>
        <taxon>Fungi</taxon>
        <taxon>Dikarya</taxon>
        <taxon>Ascomycota</taxon>
        <taxon>Pezizomycotina</taxon>
        <taxon>Eurotiomycetes</taxon>
        <taxon>Eurotiomycetidae</taxon>
        <taxon>Eurotiales</taxon>
        <taxon>Aspergillaceae</taxon>
        <taxon>Aspergillus</taxon>
        <taxon>Aspergillus subgen. Circumdati</taxon>
    </lineage>
</organism>
<dbReference type="OrthoDB" id="4537670at2759"/>
<dbReference type="AlphaFoldDB" id="A0A1L9WQV7"/>
<name>A0A1L9WQV7_ASPA1</name>
<keyword evidence="2" id="KW-1185">Reference proteome</keyword>
<evidence type="ECO:0000313" key="1">
    <source>
        <dbReference type="EMBL" id="OJJ98427.1"/>
    </source>
</evidence>
<proteinExistence type="predicted"/>
<gene>
    <name evidence="1" type="ORF">ASPACDRAFT_122236</name>
</gene>
<sequence length="153" mass="17631">MPISKGNTITIPTQFLGGAEGKKITVRWQQTFRDRHEDYWICKWTNKTTPGDQGVIFVQASKLEQLKSRKVDGDDLTVVVSDEFQYGQKKDQTNRFLVYHDKSNKPYQHRFMENTLTSLGSKGADFVISLGYSDVSKVEDILKHFIGDYLKDF</sequence>
<dbReference type="GeneID" id="30970325"/>